<dbReference type="Gene3D" id="1.10.510.10">
    <property type="entry name" value="Transferase(Phosphotransferase) domain 1"/>
    <property type="match status" value="1"/>
</dbReference>
<dbReference type="PANTHER" id="PTHR45998:SF2">
    <property type="entry name" value="SERINE_THREONINE-PROTEIN KINASE 16"/>
    <property type="match status" value="1"/>
</dbReference>
<evidence type="ECO:0000256" key="1">
    <source>
        <dbReference type="ARBA" id="ARBA00012513"/>
    </source>
</evidence>
<evidence type="ECO:0000256" key="4">
    <source>
        <dbReference type="ARBA" id="ARBA00022741"/>
    </source>
</evidence>
<evidence type="ECO:0000259" key="10">
    <source>
        <dbReference type="PROSITE" id="PS50011"/>
    </source>
</evidence>
<organism evidence="11 12">
    <name type="scientific">Cyclospora cayetanensis</name>
    <dbReference type="NCBI Taxonomy" id="88456"/>
    <lineage>
        <taxon>Eukaryota</taxon>
        <taxon>Sar</taxon>
        <taxon>Alveolata</taxon>
        <taxon>Apicomplexa</taxon>
        <taxon>Conoidasida</taxon>
        <taxon>Coccidia</taxon>
        <taxon>Eucoccidiorida</taxon>
        <taxon>Eimeriorina</taxon>
        <taxon>Eimeriidae</taxon>
        <taxon>Cyclospora</taxon>
    </lineage>
</organism>
<evidence type="ECO:0000256" key="5">
    <source>
        <dbReference type="ARBA" id="ARBA00022777"/>
    </source>
</evidence>
<dbReference type="RefSeq" id="XP_022588054.2">
    <property type="nucleotide sequence ID" value="XM_022732818.2"/>
</dbReference>
<accession>A0A6P5WCP7</accession>
<keyword evidence="5" id="KW-0418">Kinase</keyword>
<evidence type="ECO:0000256" key="8">
    <source>
        <dbReference type="ARBA" id="ARBA00048679"/>
    </source>
</evidence>
<evidence type="ECO:0000256" key="7">
    <source>
        <dbReference type="ARBA" id="ARBA00047899"/>
    </source>
</evidence>
<evidence type="ECO:0000256" key="6">
    <source>
        <dbReference type="ARBA" id="ARBA00022840"/>
    </source>
</evidence>
<dbReference type="Proteomes" id="UP000515125">
    <property type="component" value="Unplaced"/>
</dbReference>
<evidence type="ECO:0000256" key="9">
    <source>
        <dbReference type="SAM" id="MobiDB-lite"/>
    </source>
</evidence>
<dbReference type="GeneID" id="34619530"/>
<feature type="region of interest" description="Disordered" evidence="9">
    <location>
        <begin position="91"/>
        <end position="134"/>
    </location>
</feature>
<keyword evidence="3" id="KW-0808">Transferase</keyword>
<dbReference type="GO" id="GO:0005737">
    <property type="term" value="C:cytoplasm"/>
    <property type="evidence" value="ECO:0007669"/>
    <property type="project" value="TreeGrafter"/>
</dbReference>
<evidence type="ECO:0000256" key="2">
    <source>
        <dbReference type="ARBA" id="ARBA00022527"/>
    </source>
</evidence>
<evidence type="ECO:0000256" key="3">
    <source>
        <dbReference type="ARBA" id="ARBA00022679"/>
    </source>
</evidence>
<protein>
    <recommendedName>
        <fullName evidence="1">non-specific serine/threonine protein kinase</fullName>
        <ecNumber evidence="1">2.7.11.1</ecNumber>
    </recommendedName>
</protein>
<dbReference type="InterPro" id="IPR000719">
    <property type="entry name" value="Prot_kinase_dom"/>
</dbReference>
<feature type="domain" description="Protein kinase" evidence="10">
    <location>
        <begin position="314"/>
        <end position="623"/>
    </location>
</feature>
<comment type="catalytic activity">
    <reaction evidence="7">
        <text>L-threonyl-[protein] + ATP = O-phospho-L-threonyl-[protein] + ADP + H(+)</text>
        <dbReference type="Rhea" id="RHEA:46608"/>
        <dbReference type="Rhea" id="RHEA-COMP:11060"/>
        <dbReference type="Rhea" id="RHEA-COMP:11605"/>
        <dbReference type="ChEBI" id="CHEBI:15378"/>
        <dbReference type="ChEBI" id="CHEBI:30013"/>
        <dbReference type="ChEBI" id="CHEBI:30616"/>
        <dbReference type="ChEBI" id="CHEBI:61977"/>
        <dbReference type="ChEBI" id="CHEBI:456216"/>
        <dbReference type="EC" id="2.7.11.1"/>
    </reaction>
</comment>
<dbReference type="GO" id="GO:0004674">
    <property type="term" value="F:protein serine/threonine kinase activity"/>
    <property type="evidence" value="ECO:0007669"/>
    <property type="project" value="UniProtKB-KW"/>
</dbReference>
<dbReference type="InterPro" id="IPR011009">
    <property type="entry name" value="Kinase-like_dom_sf"/>
</dbReference>
<feature type="region of interest" description="Disordered" evidence="9">
    <location>
        <begin position="742"/>
        <end position="858"/>
    </location>
</feature>
<keyword evidence="4" id="KW-0547">Nucleotide-binding</keyword>
<dbReference type="PANTHER" id="PTHR45998">
    <property type="entry name" value="SERINE/THREONINE-PROTEIN KINASE 16"/>
    <property type="match status" value="1"/>
</dbReference>
<keyword evidence="11" id="KW-1185">Reference proteome</keyword>
<feature type="compositionally biased region" description="Polar residues" evidence="9">
    <location>
        <begin position="97"/>
        <end position="119"/>
    </location>
</feature>
<evidence type="ECO:0000313" key="12">
    <source>
        <dbReference type="RefSeq" id="XP_022588054.2"/>
    </source>
</evidence>
<dbReference type="GO" id="GO:0005524">
    <property type="term" value="F:ATP binding"/>
    <property type="evidence" value="ECO:0007669"/>
    <property type="project" value="UniProtKB-KW"/>
</dbReference>
<dbReference type="SUPFAM" id="SSF56112">
    <property type="entry name" value="Protein kinase-like (PK-like)"/>
    <property type="match status" value="1"/>
</dbReference>
<dbReference type="AlphaFoldDB" id="A0A6P5WCP7"/>
<name>A0A6P5WCP7_9EIME</name>
<reference evidence="12" key="1">
    <citation type="submission" date="2025-08" db="UniProtKB">
        <authorList>
            <consortium name="RefSeq"/>
        </authorList>
    </citation>
    <scope>IDENTIFICATION</scope>
</reference>
<sequence length="858" mass="93016">MASLRVALPKAGDEALIAVVEETSILDTLNEASSLRSRVTGGKHLRVLIVQFLYFIRSAKSHAVIKTQSFLFHVELLPVFVVDGVPKMEDAEKAQSPVHTSQDNPGTPDNIIPPSQSDQEMPLGPQGQAGGSALSATNVPRQLCGSGRSTRLNATVIPLLLVLALIMSVRIKASKMDATVAETVSSKVPALGVHEPEEPMGVGEVALVVEKAEEKIGQPLPSHPEPQWLVEPVETDEDRKSPLATFWKELLAVVVENIEKNAPEAPTAQGEEIMEELASALSAGESKKLIGMSIALVDAIEVTDSESSAGPKIYTVTNFLGEGEHSVVVEVRDAHDGPPFAMRVNLLLPHERGHVSESERSVAYAQAVHSIEATIDICDATPISKVGSEKGISISRMIATIQGIPEILEGEKCSILSRVEIMDRLHTNLEAVLRASNLLPTGWKAYLARTVLKTVLHLQHRGWSHNQINSSSFLFKEDGFPILTGFESSSKFGERLPREAGLSPRTTDPAFLAEFLSETDSTPLFTSPATDMWSLGLLLYEIMMGGELPFGLSDLTPDSDVVAQVLQLRETAEPSTLSVVMTEHGINNRWQKLIMGLLNPDQRQQISAEKIAEEFSDLLHGTIELELYDVTSPDMLHDAVSAKTEQKGAKTRIPEAVERMMRDPAESMQEREERYLEVARQMLESTASFGHSTPPYHGSAPRGLPSTSLTSTRYSDLVLWPGTSSLPLSRSALPVYRPLHGGTGGTGPYQQASLRSSYSRFPPSRYPSRSTLPAFGRGTREGRLFDPYSTPDTAVHTGSTSSTTPDALPLDKRQTSPSTRALSRFLSQDDERHSESAPASDTASSAGHKPNPEADGGT</sequence>
<dbReference type="PROSITE" id="PS50011">
    <property type="entry name" value="PROTEIN_KINASE_DOM"/>
    <property type="match status" value="1"/>
</dbReference>
<comment type="catalytic activity">
    <reaction evidence="8">
        <text>L-seryl-[protein] + ATP = O-phospho-L-seryl-[protein] + ADP + H(+)</text>
        <dbReference type="Rhea" id="RHEA:17989"/>
        <dbReference type="Rhea" id="RHEA-COMP:9863"/>
        <dbReference type="Rhea" id="RHEA-COMP:11604"/>
        <dbReference type="ChEBI" id="CHEBI:15378"/>
        <dbReference type="ChEBI" id="CHEBI:29999"/>
        <dbReference type="ChEBI" id="CHEBI:30616"/>
        <dbReference type="ChEBI" id="CHEBI:83421"/>
        <dbReference type="ChEBI" id="CHEBI:456216"/>
        <dbReference type="EC" id="2.7.11.1"/>
    </reaction>
</comment>
<dbReference type="Pfam" id="PF00069">
    <property type="entry name" value="Pkinase"/>
    <property type="match status" value="1"/>
</dbReference>
<keyword evidence="2" id="KW-0723">Serine/threonine-protein kinase</keyword>
<dbReference type="OrthoDB" id="346907at2759"/>
<dbReference type="SMART" id="SM00220">
    <property type="entry name" value="S_TKc"/>
    <property type="match status" value="1"/>
</dbReference>
<evidence type="ECO:0000313" key="11">
    <source>
        <dbReference type="Proteomes" id="UP000515125"/>
    </source>
</evidence>
<feature type="compositionally biased region" description="Low complexity" evidence="9">
    <location>
        <begin position="753"/>
        <end position="770"/>
    </location>
</feature>
<dbReference type="EC" id="2.7.11.1" evidence="1"/>
<keyword evidence="6" id="KW-0067">ATP-binding</keyword>
<gene>
    <name evidence="12" type="primary">LOC34619530</name>
</gene>
<dbReference type="InterPro" id="IPR052239">
    <property type="entry name" value="Ser/Thr-specific_kinases"/>
</dbReference>
<feature type="compositionally biased region" description="Polar residues" evidence="9">
    <location>
        <begin position="790"/>
        <end position="805"/>
    </location>
</feature>
<proteinExistence type="predicted"/>